<protein>
    <submittedName>
        <fullName evidence="2">Uncharacterized protein</fullName>
    </submittedName>
</protein>
<reference evidence="2" key="1">
    <citation type="journal article" date="2020" name="Stud. Mycol.">
        <title>101 Dothideomycetes genomes: a test case for predicting lifestyles and emergence of pathogens.</title>
        <authorList>
            <person name="Haridas S."/>
            <person name="Albert R."/>
            <person name="Binder M."/>
            <person name="Bloem J."/>
            <person name="Labutti K."/>
            <person name="Salamov A."/>
            <person name="Andreopoulos B."/>
            <person name="Baker S."/>
            <person name="Barry K."/>
            <person name="Bills G."/>
            <person name="Bluhm B."/>
            <person name="Cannon C."/>
            <person name="Castanera R."/>
            <person name="Culley D."/>
            <person name="Daum C."/>
            <person name="Ezra D."/>
            <person name="Gonzalez J."/>
            <person name="Henrissat B."/>
            <person name="Kuo A."/>
            <person name="Liang C."/>
            <person name="Lipzen A."/>
            <person name="Lutzoni F."/>
            <person name="Magnuson J."/>
            <person name="Mondo S."/>
            <person name="Nolan M."/>
            <person name="Ohm R."/>
            <person name="Pangilinan J."/>
            <person name="Park H.-J."/>
            <person name="Ramirez L."/>
            <person name="Alfaro M."/>
            <person name="Sun H."/>
            <person name="Tritt A."/>
            <person name="Yoshinaga Y."/>
            <person name="Zwiers L.-H."/>
            <person name="Turgeon B."/>
            <person name="Goodwin S."/>
            <person name="Spatafora J."/>
            <person name="Crous P."/>
            <person name="Grigoriev I."/>
        </authorList>
    </citation>
    <scope>NUCLEOTIDE SEQUENCE</scope>
    <source>
        <strain evidence="2">CBS 116435</strain>
    </source>
</reference>
<evidence type="ECO:0000313" key="2">
    <source>
        <dbReference type="EMBL" id="KAF2716807.1"/>
    </source>
</evidence>
<organism evidence="2 3">
    <name type="scientific">Polychaeton citri CBS 116435</name>
    <dbReference type="NCBI Taxonomy" id="1314669"/>
    <lineage>
        <taxon>Eukaryota</taxon>
        <taxon>Fungi</taxon>
        <taxon>Dikarya</taxon>
        <taxon>Ascomycota</taxon>
        <taxon>Pezizomycotina</taxon>
        <taxon>Dothideomycetes</taxon>
        <taxon>Dothideomycetidae</taxon>
        <taxon>Capnodiales</taxon>
        <taxon>Capnodiaceae</taxon>
        <taxon>Polychaeton</taxon>
    </lineage>
</organism>
<gene>
    <name evidence="2" type="ORF">K431DRAFT_298353</name>
</gene>
<comment type="caution">
    <text evidence="2">The sequence shown here is derived from an EMBL/GenBank/DDBJ whole genome shotgun (WGS) entry which is preliminary data.</text>
</comment>
<name>A0A9P4PXL8_9PEZI</name>
<sequence>MSGTEMLKYEEHEAPLDADKWMANSTLPVKAFFARECQRLERLVYMPVLGTNGVLEYYFRVNNAVEEADLLAVEDEEWGSDHDVDPDHIEDEQHAEWVSNEDEDSDNIMTLSRN</sequence>
<dbReference type="Proteomes" id="UP000799441">
    <property type="component" value="Unassembled WGS sequence"/>
</dbReference>
<keyword evidence="3" id="KW-1185">Reference proteome</keyword>
<evidence type="ECO:0000256" key="1">
    <source>
        <dbReference type="SAM" id="MobiDB-lite"/>
    </source>
</evidence>
<proteinExistence type="predicted"/>
<accession>A0A9P4PXL8</accession>
<evidence type="ECO:0000313" key="3">
    <source>
        <dbReference type="Proteomes" id="UP000799441"/>
    </source>
</evidence>
<feature type="region of interest" description="Disordered" evidence="1">
    <location>
        <begin position="92"/>
        <end position="114"/>
    </location>
</feature>
<dbReference type="EMBL" id="MU003861">
    <property type="protein sequence ID" value="KAF2716807.1"/>
    <property type="molecule type" value="Genomic_DNA"/>
</dbReference>
<dbReference type="AlphaFoldDB" id="A0A9P4PXL8"/>